<keyword evidence="3" id="KW-0863">Zinc-finger</keyword>
<evidence type="ECO:0000313" key="12">
    <source>
        <dbReference type="Proteomes" id="UP001177003"/>
    </source>
</evidence>
<evidence type="ECO:0000256" key="2">
    <source>
        <dbReference type="ARBA" id="ARBA00022723"/>
    </source>
</evidence>
<evidence type="ECO:0000256" key="4">
    <source>
        <dbReference type="ARBA" id="ARBA00022833"/>
    </source>
</evidence>
<dbReference type="GO" id="GO:0046983">
    <property type="term" value="F:protein dimerization activity"/>
    <property type="evidence" value="ECO:0007669"/>
    <property type="project" value="InterPro"/>
</dbReference>
<dbReference type="Gene3D" id="1.20.1250.20">
    <property type="entry name" value="MFS general substrate transporter like domains"/>
    <property type="match status" value="2"/>
</dbReference>
<keyword evidence="8" id="KW-1133">Transmembrane helix</keyword>
<keyword evidence="8" id="KW-0812">Transmembrane</keyword>
<dbReference type="Proteomes" id="UP001177003">
    <property type="component" value="Chromosome 0"/>
</dbReference>
<feature type="domain" description="hAT-like transposase RNase-H fold" evidence="10">
    <location>
        <begin position="208"/>
        <end position="310"/>
    </location>
</feature>
<evidence type="ECO:0000256" key="6">
    <source>
        <dbReference type="ARBA" id="ARBA00023242"/>
    </source>
</evidence>
<gene>
    <name evidence="11" type="ORF">LSALG_LOCUS2705</name>
</gene>
<feature type="transmembrane region" description="Helical" evidence="8">
    <location>
        <begin position="548"/>
        <end position="567"/>
    </location>
</feature>
<dbReference type="SUPFAM" id="SSF103473">
    <property type="entry name" value="MFS general substrate transporter"/>
    <property type="match status" value="2"/>
</dbReference>
<dbReference type="InterPro" id="IPR025525">
    <property type="entry name" value="hAT-like_transposase_RNase-H"/>
</dbReference>
<keyword evidence="6" id="KW-0539">Nucleus</keyword>
<evidence type="ECO:0000256" key="5">
    <source>
        <dbReference type="ARBA" id="ARBA00023125"/>
    </source>
</evidence>
<feature type="transmembrane region" description="Helical" evidence="8">
    <location>
        <begin position="661"/>
        <end position="680"/>
    </location>
</feature>
<organism evidence="11 12">
    <name type="scientific">Lactuca saligna</name>
    <name type="common">Willowleaf lettuce</name>
    <dbReference type="NCBI Taxonomy" id="75948"/>
    <lineage>
        <taxon>Eukaryota</taxon>
        <taxon>Viridiplantae</taxon>
        <taxon>Streptophyta</taxon>
        <taxon>Embryophyta</taxon>
        <taxon>Tracheophyta</taxon>
        <taxon>Spermatophyta</taxon>
        <taxon>Magnoliopsida</taxon>
        <taxon>eudicotyledons</taxon>
        <taxon>Gunneridae</taxon>
        <taxon>Pentapetalae</taxon>
        <taxon>asterids</taxon>
        <taxon>campanulids</taxon>
        <taxon>Asterales</taxon>
        <taxon>Asteraceae</taxon>
        <taxon>Cichorioideae</taxon>
        <taxon>Cichorieae</taxon>
        <taxon>Lactucinae</taxon>
        <taxon>Lactuca</taxon>
    </lineage>
</organism>
<evidence type="ECO:0000259" key="9">
    <source>
        <dbReference type="Pfam" id="PF05699"/>
    </source>
</evidence>
<keyword evidence="2" id="KW-0479">Metal-binding</keyword>
<feature type="transmembrane region" description="Helical" evidence="8">
    <location>
        <begin position="793"/>
        <end position="817"/>
    </location>
</feature>
<evidence type="ECO:0000256" key="3">
    <source>
        <dbReference type="ARBA" id="ARBA00022771"/>
    </source>
</evidence>
<feature type="transmembrane region" description="Helical" evidence="8">
    <location>
        <begin position="739"/>
        <end position="755"/>
    </location>
</feature>
<dbReference type="InterPro" id="IPR012337">
    <property type="entry name" value="RNaseH-like_sf"/>
</dbReference>
<reference evidence="11" key="1">
    <citation type="submission" date="2023-04" db="EMBL/GenBank/DDBJ databases">
        <authorList>
            <person name="Vijverberg K."/>
            <person name="Xiong W."/>
            <person name="Schranz E."/>
        </authorList>
    </citation>
    <scope>NUCLEOTIDE SEQUENCE</scope>
</reference>
<feature type="transmembrane region" description="Helical" evidence="8">
    <location>
        <begin position="761"/>
        <end position="781"/>
    </location>
</feature>
<dbReference type="InterPro" id="IPR052035">
    <property type="entry name" value="ZnF_BED_domain_contain"/>
</dbReference>
<dbReference type="AlphaFoldDB" id="A0AA35UQB4"/>
<sequence length="866" mass="97375">MVLTGHFVDSNWHLQKRVLSFIHLPPPHRGLEIADNLYKCLKDWCIENKVFTISVDNASNNDSTVRILSETFSRVKKLPCGGKMFHVRCCAHILNLMVKDGLSRIGHIIEDIHDSVTFINQNESRLNLFSEIVQQLQLPHRKLILECKTRWNSTYEMLSAAIKFKEVFPMYKEREPRYISCPTNEDWINVEKVCEILEVFYSATNIISGSEYPTSNLFLNEVYRIKVLLDKKLQDPNEYYFVHDMVRCMKQNFDKYWGECNLMMLIGAILDPRCKMRVIEFCFPRMYPEQEACENIDKVKKALYELYGEYVDEYCSSGGEGNCETVVGLSGNNVNIQPSSSGWSEFAQFVRTVENIQPQKSDLDNYLEEGCYICDAGPTPFDALQWWRSNSLKYRILSRMARDILSIPITTVASEATFSAGSRVIDTYRASLAPETVEVLLCGGDWCRSLHGLKRKNKSKHIRDSSTFSPASSLISSVILLLFKMGDESRSYTVDDALASVGFGKFQMLVLAYAGMGWISEAMEMMLLSFVGPALQSAWNLSSHEQSMITSVVFAGMLVGAYSWGVVADKHGRRKGFLYCNGYFCGCCQDKREITSSGILVSDNEIELNVKSMESEGARLLPQSNNNKHTDDEKPEVINHSKSNVSTLAMLFSPELIKPTLLLWVVFFGNAFSYYGLVLLTTELHNGANNCGPNGSRSQGSEEVSYKDVFITSFAEFPGLIISAFTIDKLGRKRSMSTMFFLCCIFLLPLTFQQPQALTTVLLFMARICITTTFTVVYIFAPEIYPTSVRTTGVRVGSSVGRIGGMICPLVAVGLIHGCHQTAAILLFEFVIFSSGVCVMLFPFETSGRELTDSTVPETATTLEVG</sequence>
<keyword evidence="8" id="KW-0472">Membrane</keyword>
<dbReference type="PANTHER" id="PTHR46481">
    <property type="entry name" value="ZINC FINGER BED DOMAIN-CONTAINING PROTEIN 4"/>
    <property type="match status" value="1"/>
</dbReference>
<keyword evidence="12" id="KW-1185">Reference proteome</keyword>
<dbReference type="PANTHER" id="PTHR46481:SF10">
    <property type="entry name" value="ZINC FINGER BED DOMAIN-CONTAINING PROTEIN 39"/>
    <property type="match status" value="1"/>
</dbReference>
<dbReference type="GO" id="GO:0005634">
    <property type="term" value="C:nucleus"/>
    <property type="evidence" value="ECO:0007669"/>
    <property type="project" value="UniProtKB-SubCell"/>
</dbReference>
<feature type="transmembrane region" description="Helical" evidence="8">
    <location>
        <begin position="467"/>
        <end position="485"/>
    </location>
</feature>
<feature type="transmembrane region" description="Helical" evidence="8">
    <location>
        <begin position="823"/>
        <end position="844"/>
    </location>
</feature>
<comment type="similarity">
    <text evidence="7">Belongs to the major facilitator superfamily. Phosphate:H(+) symporter (TC 2.A.1.9) family.</text>
</comment>
<dbReference type="Pfam" id="PF14372">
    <property type="entry name" value="hAT-like_RNase-H"/>
    <property type="match status" value="1"/>
</dbReference>
<comment type="subcellular location">
    <subcellularLocation>
        <location evidence="1">Nucleus</location>
    </subcellularLocation>
</comment>
<dbReference type="EMBL" id="OX465086">
    <property type="protein sequence ID" value="CAI9261934.1"/>
    <property type="molecule type" value="Genomic_DNA"/>
</dbReference>
<dbReference type="InterPro" id="IPR036259">
    <property type="entry name" value="MFS_trans_sf"/>
</dbReference>
<dbReference type="Pfam" id="PF07690">
    <property type="entry name" value="MFS_1"/>
    <property type="match status" value="1"/>
</dbReference>
<dbReference type="SUPFAM" id="SSF53098">
    <property type="entry name" value="Ribonuclease H-like"/>
    <property type="match status" value="1"/>
</dbReference>
<dbReference type="GO" id="GO:0008270">
    <property type="term" value="F:zinc ion binding"/>
    <property type="evidence" value="ECO:0007669"/>
    <property type="project" value="UniProtKB-KW"/>
</dbReference>
<accession>A0AA35UQB4</accession>
<dbReference type="Pfam" id="PF05699">
    <property type="entry name" value="Dimer_Tnp_hAT"/>
    <property type="match status" value="1"/>
</dbReference>
<keyword evidence="5" id="KW-0238">DNA-binding</keyword>
<name>A0AA35UQB4_LACSI</name>
<dbReference type="InterPro" id="IPR008906">
    <property type="entry name" value="HATC_C_dom"/>
</dbReference>
<keyword evidence="4" id="KW-0862">Zinc</keyword>
<evidence type="ECO:0000256" key="8">
    <source>
        <dbReference type="SAM" id="Phobius"/>
    </source>
</evidence>
<evidence type="ECO:0000313" key="11">
    <source>
        <dbReference type="EMBL" id="CAI9261934.1"/>
    </source>
</evidence>
<dbReference type="InterPro" id="IPR011701">
    <property type="entry name" value="MFS"/>
</dbReference>
<protein>
    <recommendedName>
        <fullName evidence="13">Major facilitator superfamily (MFS) profile domain-containing protein</fullName>
    </recommendedName>
</protein>
<evidence type="ECO:0008006" key="13">
    <source>
        <dbReference type="Google" id="ProtNLM"/>
    </source>
</evidence>
<feature type="domain" description="HAT C-terminal dimerisation" evidence="9">
    <location>
        <begin position="362"/>
        <end position="446"/>
    </location>
</feature>
<evidence type="ECO:0000256" key="7">
    <source>
        <dbReference type="ARBA" id="ARBA00044504"/>
    </source>
</evidence>
<evidence type="ECO:0000259" key="10">
    <source>
        <dbReference type="Pfam" id="PF14372"/>
    </source>
</evidence>
<proteinExistence type="inferred from homology"/>
<dbReference type="GO" id="GO:0003677">
    <property type="term" value="F:DNA binding"/>
    <property type="evidence" value="ECO:0007669"/>
    <property type="project" value="UniProtKB-KW"/>
</dbReference>
<dbReference type="GO" id="GO:0022857">
    <property type="term" value="F:transmembrane transporter activity"/>
    <property type="evidence" value="ECO:0007669"/>
    <property type="project" value="InterPro"/>
</dbReference>
<evidence type="ECO:0000256" key="1">
    <source>
        <dbReference type="ARBA" id="ARBA00004123"/>
    </source>
</evidence>